<dbReference type="InterPro" id="IPR016169">
    <property type="entry name" value="FAD-bd_PCMH_sub2"/>
</dbReference>
<gene>
    <name evidence="3" type="ORF">RIB2604_01001690</name>
</gene>
<dbReference type="PROSITE" id="PS51387">
    <property type="entry name" value="FAD_PCMH"/>
    <property type="match status" value="1"/>
</dbReference>
<dbReference type="InterPro" id="IPR036318">
    <property type="entry name" value="FAD-bd_PCMH-like_sf"/>
</dbReference>
<dbReference type="Gene3D" id="3.40.462.20">
    <property type="match status" value="1"/>
</dbReference>
<dbReference type="SUPFAM" id="SSF53756">
    <property type="entry name" value="UDP-Glycosyltransferase/glycogen phosphorylase"/>
    <property type="match status" value="1"/>
</dbReference>
<comment type="similarity">
    <text evidence="1">Belongs to the oxygen-dependent FAD-linked oxidoreductase family.</text>
</comment>
<sequence length="1115" mass="124124">MPFLSYARALELRRQLQGTRAEVICIGCDDYATSIRRWSDTCEKEAGAVVRVASTAEVAEVVRFCRKHHIDFVVEAGGHSTTGASSSHGGVVISLAKMRKVLTDPASETVCVQGGATWDMVNDSTAPYGLAVVGAIASHAGVGGSTLGGGSGWLTGQYGLIADQLVGVKVVLADGTIVEASNEENQDLFWAMRGAGQAFGIATEFVFRAHKVRDTFFGGVIEYDVDTLPMLVDFANEFDRRQDPNSGFHFGFAHSRDEKQMVLRAVVFYDGSAYQGGLFFGPILYQNPLMTPLTNHTGMRTYIEMNSVANVDPVPEGRKSISGANIMRPLETSLLQDLYSQFVEALHAYPRMEDSVLMFEILPYKKTVEVPVEETACANRGPYYSAQLLLCWHDSELDAKMHALQRSIISKILEAQRGIPDDHGVACPNLAGHDVSVEKLYGSNLPRLQKLKRKYDPHNVIYAGLTELISDNSSGRVAIAIRNLTDLVDFLVCTWHAPRPNVSDYATDTIITELKRYREKHSEKIISAALHQSLVYRCPSLCSRLWSELDIVPLVLDHKDRERQHNDQGELTTFAGWHKKELDERADSMVRKCIRSFGIGHVLHNRINFDGSVDVDRGYHVHLASAEDYEKTVDPVTWSLAQCFAQDLREREVKVAFFSMTCQGKPDVPTRHALSRFTESVGVHVKWFVPKPRPGMIPLIRKMQDTLEGLGDSLSDITINDELLILDFAYSNARRYWLCENGPLRPRAEGGVDVVIIDSAPLLTLALLSKQQDPERPVIFESSLQPQGESLNDPNSPQSRAWDFIRTRLTHVDLVVSLLPKELAPRIMPEENVGYMSFSVDQLDGQNKSLTDWDIGFYGREFSSLCRTFQMTIIRYPEGKIPKPGPLAILNSHALEQYILHLSQFRPGDGTLCLLHAYQKFCDIYTKEHPSCQVPKLLICHRGPFRTPESTVFYDAAMSQIDSSETLSASVCIVPIGAVDQMWNVLLTNARALVQLSTLHGIPELLLAAIQRGTPVVAVREAELFPFVHESENAILVDKGEEEEIARCILRIFSVDRVSRGKAGAGFRRLSDANTTVGNAVGWLYLVSKLSKGVKFKPRGRDIFGLAREETECSY</sequence>
<proteinExistence type="inferred from homology"/>
<evidence type="ECO:0000259" key="2">
    <source>
        <dbReference type="PROSITE" id="PS51387"/>
    </source>
</evidence>
<dbReference type="InterPro" id="IPR016166">
    <property type="entry name" value="FAD-bd_PCMH"/>
</dbReference>
<dbReference type="Gene3D" id="3.30.465.10">
    <property type="match status" value="1"/>
</dbReference>
<name>A0A146F6J2_ASPKA</name>
<accession>A0A146F6J2</accession>
<dbReference type="InterPro" id="IPR006094">
    <property type="entry name" value="Oxid_FAD_bind_N"/>
</dbReference>
<dbReference type="PANTHER" id="PTHR47779:SF2">
    <property type="entry name" value="SHOCK TREHALOSE SYNTHASE, PUTATIVE (AFU_ORTHOLOGUE AFUA_5G14780)-RELATED"/>
    <property type="match status" value="1"/>
</dbReference>
<protein>
    <submittedName>
        <fullName evidence="3">Heat shock trehalose synthase</fullName>
    </submittedName>
</protein>
<feature type="domain" description="FAD-binding PCMH-type" evidence="2">
    <location>
        <begin position="42"/>
        <end position="212"/>
    </location>
</feature>
<reference evidence="4" key="2">
    <citation type="submission" date="2016-02" db="EMBL/GenBank/DDBJ databases">
        <title>Genome sequencing of Aspergillus luchuensis NBRC 4314.</title>
        <authorList>
            <person name="Yamada O."/>
        </authorList>
    </citation>
    <scope>NUCLEOTIDE SEQUENCE [LARGE SCALE GENOMIC DNA]</scope>
    <source>
        <strain evidence="4">RIB 2604</strain>
    </source>
</reference>
<keyword evidence="3" id="KW-0346">Stress response</keyword>
<dbReference type="EMBL" id="BCWF01000010">
    <property type="protein sequence ID" value="GAT21281.1"/>
    <property type="molecule type" value="Genomic_DNA"/>
</dbReference>
<evidence type="ECO:0000313" key="4">
    <source>
        <dbReference type="Proteomes" id="UP000075230"/>
    </source>
</evidence>
<dbReference type="Pfam" id="PF01565">
    <property type="entry name" value="FAD_binding_4"/>
    <property type="match status" value="1"/>
</dbReference>
<evidence type="ECO:0000256" key="1">
    <source>
        <dbReference type="ARBA" id="ARBA00005466"/>
    </source>
</evidence>
<dbReference type="GO" id="GO:0016491">
    <property type="term" value="F:oxidoreductase activity"/>
    <property type="evidence" value="ECO:0007669"/>
    <property type="project" value="InterPro"/>
</dbReference>
<dbReference type="InterPro" id="IPR052078">
    <property type="entry name" value="Trehalose_Metab_GTase"/>
</dbReference>
<dbReference type="Proteomes" id="UP000075230">
    <property type="component" value="Unassembled WGS sequence"/>
</dbReference>
<dbReference type="Pfam" id="PF08031">
    <property type="entry name" value="BBE"/>
    <property type="match status" value="1"/>
</dbReference>
<dbReference type="SUPFAM" id="SSF56176">
    <property type="entry name" value="FAD-binding/transporter-associated domain-like"/>
    <property type="match status" value="1"/>
</dbReference>
<dbReference type="VEuPathDB" id="FungiDB:ASPFODRAFT_205573"/>
<dbReference type="InterPro" id="IPR016167">
    <property type="entry name" value="FAD-bd_PCMH_sub1"/>
</dbReference>
<evidence type="ECO:0000313" key="3">
    <source>
        <dbReference type="EMBL" id="GAT21281.1"/>
    </source>
</evidence>
<dbReference type="AlphaFoldDB" id="A0A146F6J2"/>
<reference evidence="3 4" key="1">
    <citation type="journal article" date="2016" name="DNA Res.">
        <title>Genome sequence of Aspergillus luchuensis NBRC 4314.</title>
        <authorList>
            <person name="Yamada O."/>
            <person name="Machida M."/>
            <person name="Hosoyama A."/>
            <person name="Goto M."/>
            <person name="Takahashi T."/>
            <person name="Futagami T."/>
            <person name="Yamagata Y."/>
            <person name="Takeuchi M."/>
            <person name="Kobayashi T."/>
            <person name="Koike H."/>
            <person name="Abe K."/>
            <person name="Asai K."/>
            <person name="Arita M."/>
            <person name="Fujita N."/>
            <person name="Fukuda K."/>
            <person name="Higa K."/>
            <person name="Horikawa H."/>
            <person name="Ishikawa T."/>
            <person name="Jinno K."/>
            <person name="Kato Y."/>
            <person name="Kirimura K."/>
            <person name="Mizutani O."/>
            <person name="Nakasone K."/>
            <person name="Sano M."/>
            <person name="Shiraishi Y."/>
            <person name="Tsukahara M."/>
            <person name="Gomi K."/>
        </authorList>
    </citation>
    <scope>NUCLEOTIDE SEQUENCE [LARGE SCALE GENOMIC DNA]</scope>
    <source>
        <strain evidence="3 4">RIB 2604</strain>
    </source>
</reference>
<dbReference type="Gene3D" id="3.40.50.2000">
    <property type="entry name" value="Glycogen Phosphorylase B"/>
    <property type="match status" value="2"/>
</dbReference>
<organism evidence="3 4">
    <name type="scientific">Aspergillus kawachii</name>
    <name type="common">White koji mold</name>
    <name type="synonym">Aspergillus awamori var. kawachi</name>
    <dbReference type="NCBI Taxonomy" id="1069201"/>
    <lineage>
        <taxon>Eukaryota</taxon>
        <taxon>Fungi</taxon>
        <taxon>Dikarya</taxon>
        <taxon>Ascomycota</taxon>
        <taxon>Pezizomycotina</taxon>
        <taxon>Eurotiomycetes</taxon>
        <taxon>Eurotiomycetidae</taxon>
        <taxon>Eurotiales</taxon>
        <taxon>Aspergillaceae</taxon>
        <taxon>Aspergillus</taxon>
        <taxon>Aspergillus subgen. Circumdati</taxon>
    </lineage>
</organism>
<dbReference type="VEuPathDB" id="FungiDB:ASPFODRAFT_193328"/>
<dbReference type="GO" id="GO:0071949">
    <property type="term" value="F:FAD binding"/>
    <property type="evidence" value="ECO:0007669"/>
    <property type="project" value="InterPro"/>
</dbReference>
<comment type="caution">
    <text evidence="3">The sequence shown here is derived from an EMBL/GenBank/DDBJ whole genome shotgun (WGS) entry which is preliminary data.</text>
</comment>
<dbReference type="InterPro" id="IPR012951">
    <property type="entry name" value="BBE"/>
</dbReference>
<dbReference type="PANTHER" id="PTHR47779">
    <property type="entry name" value="SYNTHASE (CCG-9), PUTATIVE (AFU_ORTHOLOGUE AFUA_3G12100)-RELATED"/>
    <property type="match status" value="1"/>
</dbReference>
<dbReference type="Gene3D" id="3.30.43.10">
    <property type="entry name" value="Uridine Diphospho-n-acetylenolpyruvylglucosamine Reductase, domain 2"/>
    <property type="match status" value="1"/>
</dbReference>